<feature type="region of interest" description="Disordered" evidence="1">
    <location>
        <begin position="34"/>
        <end position="144"/>
    </location>
</feature>
<evidence type="ECO:0000313" key="3">
    <source>
        <dbReference type="Proteomes" id="UP000005408"/>
    </source>
</evidence>
<dbReference type="EnsemblMetazoa" id="G2994.1">
    <property type="protein sequence ID" value="G2994.1:cds"/>
    <property type="gene ID" value="G2994"/>
</dbReference>
<feature type="compositionally biased region" description="Basic and acidic residues" evidence="1">
    <location>
        <begin position="9"/>
        <end position="21"/>
    </location>
</feature>
<feature type="compositionally biased region" description="Pro residues" evidence="1">
    <location>
        <begin position="195"/>
        <end position="208"/>
    </location>
</feature>
<accession>A0A8W8LVF6</accession>
<name>A0A8W8LVF6_MAGGI</name>
<reference evidence="2" key="1">
    <citation type="submission" date="2022-08" db="UniProtKB">
        <authorList>
            <consortium name="EnsemblMetazoa"/>
        </authorList>
    </citation>
    <scope>IDENTIFICATION</scope>
    <source>
        <strain evidence="2">05x7-T-G4-1.051#20</strain>
    </source>
</reference>
<feature type="compositionally biased region" description="Basic and acidic residues" evidence="1">
    <location>
        <begin position="209"/>
        <end position="261"/>
    </location>
</feature>
<feature type="compositionally biased region" description="Basic and acidic residues" evidence="1">
    <location>
        <begin position="177"/>
        <end position="187"/>
    </location>
</feature>
<feature type="compositionally biased region" description="Basic and acidic residues" evidence="1">
    <location>
        <begin position="119"/>
        <end position="144"/>
    </location>
</feature>
<dbReference type="AlphaFoldDB" id="A0A8W8LVF6"/>
<proteinExistence type="predicted"/>
<dbReference type="OMA" id="PDNRANI"/>
<sequence>MKRKSPTKKSSEDPNTIRDVVDMINDVPVDWKGFKIPKKSTNQNPNITKNQRIEPDNRANIRENRLENEEWNRPKNQTHPHPTERLKSVKQHSFEKKILKKSHEKKERICNSEQLDSNSEEKESKQKSLSRGHRDDFEISKQDKVEIRRKMFEEKYWKTQIQRRYGVDQSPYHHLLTHQEHSADPRLQKCASSPLPTPIPAQPSPSPSPKHDSQEPRDTDHTMGKARRELFTIDSAKQRREREYEERLQREFERSREEKKGGPNKAPRVWFYGTTY</sequence>
<feature type="compositionally biased region" description="Basic and acidic residues" evidence="1">
    <location>
        <begin position="51"/>
        <end position="73"/>
    </location>
</feature>
<feature type="region of interest" description="Disordered" evidence="1">
    <location>
        <begin position="1"/>
        <end position="21"/>
    </location>
</feature>
<evidence type="ECO:0000313" key="2">
    <source>
        <dbReference type="EnsemblMetazoa" id="G2994.1:cds"/>
    </source>
</evidence>
<protein>
    <submittedName>
        <fullName evidence="2">Uncharacterized protein</fullName>
    </submittedName>
</protein>
<organism evidence="2 3">
    <name type="scientific">Magallana gigas</name>
    <name type="common">Pacific oyster</name>
    <name type="synonym">Crassostrea gigas</name>
    <dbReference type="NCBI Taxonomy" id="29159"/>
    <lineage>
        <taxon>Eukaryota</taxon>
        <taxon>Metazoa</taxon>
        <taxon>Spiralia</taxon>
        <taxon>Lophotrochozoa</taxon>
        <taxon>Mollusca</taxon>
        <taxon>Bivalvia</taxon>
        <taxon>Autobranchia</taxon>
        <taxon>Pteriomorphia</taxon>
        <taxon>Ostreida</taxon>
        <taxon>Ostreoidea</taxon>
        <taxon>Ostreidae</taxon>
        <taxon>Magallana</taxon>
    </lineage>
</organism>
<dbReference type="Proteomes" id="UP000005408">
    <property type="component" value="Unassembled WGS sequence"/>
</dbReference>
<evidence type="ECO:0000256" key="1">
    <source>
        <dbReference type="SAM" id="MobiDB-lite"/>
    </source>
</evidence>
<dbReference type="OrthoDB" id="10643636at2759"/>
<keyword evidence="3" id="KW-1185">Reference proteome</keyword>
<feature type="region of interest" description="Disordered" evidence="1">
    <location>
        <begin position="175"/>
        <end position="276"/>
    </location>
</feature>
<feature type="compositionally biased region" description="Polar residues" evidence="1">
    <location>
        <begin position="39"/>
        <end position="50"/>
    </location>
</feature>
<feature type="compositionally biased region" description="Basic and acidic residues" evidence="1">
    <location>
        <begin position="81"/>
        <end position="97"/>
    </location>
</feature>